<organism evidence="2 3">
    <name type="scientific">Gossypium stocksii</name>
    <dbReference type="NCBI Taxonomy" id="47602"/>
    <lineage>
        <taxon>Eukaryota</taxon>
        <taxon>Viridiplantae</taxon>
        <taxon>Streptophyta</taxon>
        <taxon>Embryophyta</taxon>
        <taxon>Tracheophyta</taxon>
        <taxon>Spermatophyta</taxon>
        <taxon>Magnoliopsida</taxon>
        <taxon>eudicotyledons</taxon>
        <taxon>Gunneridae</taxon>
        <taxon>Pentapetalae</taxon>
        <taxon>rosids</taxon>
        <taxon>malvids</taxon>
        <taxon>Malvales</taxon>
        <taxon>Malvaceae</taxon>
        <taxon>Malvoideae</taxon>
        <taxon>Gossypium</taxon>
    </lineage>
</organism>
<evidence type="ECO:0000256" key="1">
    <source>
        <dbReference type="SAM" id="MobiDB-lite"/>
    </source>
</evidence>
<proteinExistence type="predicted"/>
<comment type="caution">
    <text evidence="2">The sequence shown here is derived from an EMBL/GenBank/DDBJ whole genome shotgun (WGS) entry which is preliminary data.</text>
</comment>
<protein>
    <submittedName>
        <fullName evidence="2">Uncharacterized protein</fullName>
    </submittedName>
</protein>
<sequence>MLDFNSLESNNELVWSSLLCGKSGNSNPSFINRSTLCMWARGLVRIGFDSKNYTTSAPSMLGSRGRSISNSSSDSPQSAMYKVPSHVDVVGSTSSLLLDVS</sequence>
<dbReference type="EMBL" id="JAIQCV010000008">
    <property type="protein sequence ID" value="KAH1073370.1"/>
    <property type="molecule type" value="Genomic_DNA"/>
</dbReference>
<evidence type="ECO:0000313" key="2">
    <source>
        <dbReference type="EMBL" id="KAH1073370.1"/>
    </source>
</evidence>
<name>A0A9D3V7H8_9ROSI</name>
<accession>A0A9D3V7H8</accession>
<dbReference type="Proteomes" id="UP000828251">
    <property type="component" value="Unassembled WGS sequence"/>
</dbReference>
<keyword evidence="3" id="KW-1185">Reference proteome</keyword>
<dbReference type="AlphaFoldDB" id="A0A9D3V7H8"/>
<evidence type="ECO:0000313" key="3">
    <source>
        <dbReference type="Proteomes" id="UP000828251"/>
    </source>
</evidence>
<feature type="region of interest" description="Disordered" evidence="1">
    <location>
        <begin position="55"/>
        <end position="80"/>
    </location>
</feature>
<gene>
    <name evidence="2" type="ORF">J1N35_025698</name>
</gene>
<feature type="compositionally biased region" description="Low complexity" evidence="1">
    <location>
        <begin position="63"/>
        <end position="78"/>
    </location>
</feature>
<reference evidence="2 3" key="1">
    <citation type="journal article" date="2021" name="Plant Biotechnol. J.">
        <title>Multi-omics assisted identification of the key and species-specific regulatory components of drought-tolerant mechanisms in Gossypium stocksii.</title>
        <authorList>
            <person name="Yu D."/>
            <person name="Ke L."/>
            <person name="Zhang D."/>
            <person name="Wu Y."/>
            <person name="Sun Y."/>
            <person name="Mei J."/>
            <person name="Sun J."/>
            <person name="Sun Y."/>
        </authorList>
    </citation>
    <scope>NUCLEOTIDE SEQUENCE [LARGE SCALE GENOMIC DNA]</scope>
    <source>
        <strain evidence="3">cv. E1</strain>
        <tissue evidence="2">Leaf</tissue>
    </source>
</reference>